<keyword evidence="3" id="KW-1185">Reference proteome</keyword>
<name>K0RXG7_THAOC</name>
<feature type="compositionally biased region" description="Acidic residues" evidence="1">
    <location>
        <begin position="100"/>
        <end position="116"/>
    </location>
</feature>
<dbReference type="EMBL" id="AGNL01029382">
    <property type="protein sequence ID" value="EJK57129.1"/>
    <property type="molecule type" value="Genomic_DNA"/>
</dbReference>
<protein>
    <submittedName>
        <fullName evidence="2">Uncharacterized protein</fullName>
    </submittedName>
</protein>
<sequence>MSTWRVEFVGDSGSGVTWRSRFHVGRPNPPTQPAFSARLSSSIACLTFFWYMARNMPTIDGDGPPAPANELFDPTQLTQNELDAMDPAQSEGDRSSSTSDSDDDDDEDDDDDDDAASEASEVPGRLTEKDRLRYIILFVESEEIVEAFKRSQHAMEGGPEGSLSRRGCDDRLPGWEELLVERFNDAEVQARTTVKPHLHAEFAVAINCPKGEYQLTVDKAKDFLQDQKHKIRPIVNNYNASGNGSDMMVMEDIDSDSEELHGRLAFETARYLSLLESTLRKFYVE</sequence>
<evidence type="ECO:0000256" key="1">
    <source>
        <dbReference type="SAM" id="MobiDB-lite"/>
    </source>
</evidence>
<accession>K0RXG7</accession>
<feature type="region of interest" description="Disordered" evidence="1">
    <location>
        <begin position="85"/>
        <end position="124"/>
    </location>
</feature>
<gene>
    <name evidence="2" type="ORF">THAOC_22862</name>
</gene>
<evidence type="ECO:0000313" key="3">
    <source>
        <dbReference type="Proteomes" id="UP000266841"/>
    </source>
</evidence>
<proteinExistence type="predicted"/>
<comment type="caution">
    <text evidence="2">The sequence shown here is derived from an EMBL/GenBank/DDBJ whole genome shotgun (WGS) entry which is preliminary data.</text>
</comment>
<dbReference type="Proteomes" id="UP000266841">
    <property type="component" value="Unassembled WGS sequence"/>
</dbReference>
<evidence type="ECO:0000313" key="2">
    <source>
        <dbReference type="EMBL" id="EJK57129.1"/>
    </source>
</evidence>
<organism evidence="2 3">
    <name type="scientific">Thalassiosira oceanica</name>
    <name type="common">Marine diatom</name>
    <dbReference type="NCBI Taxonomy" id="159749"/>
    <lineage>
        <taxon>Eukaryota</taxon>
        <taxon>Sar</taxon>
        <taxon>Stramenopiles</taxon>
        <taxon>Ochrophyta</taxon>
        <taxon>Bacillariophyta</taxon>
        <taxon>Coscinodiscophyceae</taxon>
        <taxon>Thalassiosirophycidae</taxon>
        <taxon>Thalassiosirales</taxon>
        <taxon>Thalassiosiraceae</taxon>
        <taxon>Thalassiosira</taxon>
    </lineage>
</organism>
<dbReference type="AlphaFoldDB" id="K0RXG7"/>
<reference evidence="2 3" key="1">
    <citation type="journal article" date="2012" name="Genome Biol.">
        <title>Genome and low-iron response of an oceanic diatom adapted to chronic iron limitation.</title>
        <authorList>
            <person name="Lommer M."/>
            <person name="Specht M."/>
            <person name="Roy A.S."/>
            <person name="Kraemer L."/>
            <person name="Andreson R."/>
            <person name="Gutowska M.A."/>
            <person name="Wolf J."/>
            <person name="Bergner S.V."/>
            <person name="Schilhabel M.B."/>
            <person name="Klostermeier U.C."/>
            <person name="Beiko R.G."/>
            <person name="Rosenstiel P."/>
            <person name="Hippler M."/>
            <person name="Laroche J."/>
        </authorList>
    </citation>
    <scope>NUCLEOTIDE SEQUENCE [LARGE SCALE GENOMIC DNA]</scope>
    <source>
        <strain evidence="2 3">CCMP1005</strain>
    </source>
</reference>